<dbReference type="PROSITE" id="PS50076">
    <property type="entry name" value="DNAJ_2"/>
    <property type="match status" value="1"/>
</dbReference>
<gene>
    <name evidence="2" type="ORF">PAC_01757</name>
</gene>
<name>A0A1L7WGG8_9HELO</name>
<dbReference type="SUPFAM" id="SSF46565">
    <property type="entry name" value="Chaperone J-domain"/>
    <property type="match status" value="1"/>
</dbReference>
<sequence>MATRRFDRTYYESLNVSPNVSAFELKKAYRHAAPIHHPDKTPGDKQAQHRFQEGSFVFQISKAYQGTQQSTEPCRKTSEDYVLISVSSAQRYSFASTICPRRESSSRERWRTWTVLRDAKKFRIYLQHDKDIVPAAKADVGIQRQTESERRRKILEVSMSISHKIEYVVLFPKDLAKAKCLKWRTQKAAESMKLESFGDQLLQTINRVFVSYGRAFIDSWPIIGPVMWYLRECGRDYRETIDFLSSGVEAKQALDATKKAEDQIEVNERELSEEHKLLAGKVLPACWKITVKEVHDILRRSDVCTCLLYDEDIPQPYRVRRVNVLVMIGQIFVPVSAAPELMSWIWVHRIIDSKESRRRDGGADLRDVGGECIQEAVTFHSVYWAEKAIGTG</sequence>
<dbReference type="CDD" id="cd06257">
    <property type="entry name" value="DnaJ"/>
    <property type="match status" value="1"/>
</dbReference>
<dbReference type="PRINTS" id="PR00625">
    <property type="entry name" value="JDOMAIN"/>
</dbReference>
<dbReference type="InterPro" id="IPR001623">
    <property type="entry name" value="DnaJ_domain"/>
</dbReference>
<dbReference type="Proteomes" id="UP000184330">
    <property type="component" value="Unassembled WGS sequence"/>
</dbReference>
<protein>
    <recommendedName>
        <fullName evidence="1">J domain-containing protein</fullName>
    </recommendedName>
</protein>
<dbReference type="InterPro" id="IPR036869">
    <property type="entry name" value="J_dom_sf"/>
</dbReference>
<evidence type="ECO:0000313" key="3">
    <source>
        <dbReference type="Proteomes" id="UP000184330"/>
    </source>
</evidence>
<accession>A0A1L7WGG8</accession>
<reference evidence="2 3" key="1">
    <citation type="submission" date="2016-03" db="EMBL/GenBank/DDBJ databases">
        <authorList>
            <person name="Ploux O."/>
        </authorList>
    </citation>
    <scope>NUCLEOTIDE SEQUENCE [LARGE SCALE GENOMIC DNA]</scope>
    <source>
        <strain evidence="2 3">UAMH 11012</strain>
    </source>
</reference>
<proteinExistence type="predicted"/>
<dbReference type="EMBL" id="FJOG01000002">
    <property type="protein sequence ID" value="CZR51880.1"/>
    <property type="molecule type" value="Genomic_DNA"/>
</dbReference>
<dbReference type="OrthoDB" id="552049at2759"/>
<feature type="domain" description="J" evidence="1">
    <location>
        <begin position="9"/>
        <end position="82"/>
    </location>
</feature>
<dbReference type="SMART" id="SM00271">
    <property type="entry name" value="DnaJ"/>
    <property type="match status" value="1"/>
</dbReference>
<organism evidence="2 3">
    <name type="scientific">Phialocephala subalpina</name>
    <dbReference type="NCBI Taxonomy" id="576137"/>
    <lineage>
        <taxon>Eukaryota</taxon>
        <taxon>Fungi</taxon>
        <taxon>Dikarya</taxon>
        <taxon>Ascomycota</taxon>
        <taxon>Pezizomycotina</taxon>
        <taxon>Leotiomycetes</taxon>
        <taxon>Helotiales</taxon>
        <taxon>Mollisiaceae</taxon>
        <taxon>Phialocephala</taxon>
        <taxon>Phialocephala fortinii species complex</taxon>
    </lineage>
</organism>
<dbReference type="GO" id="GO:0005829">
    <property type="term" value="C:cytosol"/>
    <property type="evidence" value="ECO:0007669"/>
    <property type="project" value="TreeGrafter"/>
</dbReference>
<dbReference type="Pfam" id="PF14308">
    <property type="entry name" value="DnaJ-X"/>
    <property type="match status" value="1"/>
</dbReference>
<dbReference type="InterPro" id="IPR052814">
    <property type="entry name" value="Peroxisomal_DnaJ"/>
</dbReference>
<dbReference type="Pfam" id="PF00226">
    <property type="entry name" value="DnaJ"/>
    <property type="match status" value="1"/>
</dbReference>
<dbReference type="Gene3D" id="1.10.287.110">
    <property type="entry name" value="DnaJ domain"/>
    <property type="match status" value="1"/>
</dbReference>
<keyword evidence="3" id="KW-1185">Reference proteome</keyword>
<dbReference type="InterPro" id="IPR026894">
    <property type="entry name" value="DnaJ_X"/>
</dbReference>
<dbReference type="PANTHER" id="PTHR45006">
    <property type="entry name" value="DNAJ-LIKE PROTEIN 1"/>
    <property type="match status" value="1"/>
</dbReference>
<dbReference type="STRING" id="576137.A0A1L7WGG8"/>
<dbReference type="GO" id="GO:0016558">
    <property type="term" value="P:protein import into peroxisome matrix"/>
    <property type="evidence" value="ECO:0007669"/>
    <property type="project" value="TreeGrafter"/>
</dbReference>
<evidence type="ECO:0000259" key="1">
    <source>
        <dbReference type="PROSITE" id="PS50076"/>
    </source>
</evidence>
<dbReference type="PANTHER" id="PTHR45006:SF1">
    <property type="entry name" value="DNAJ-LIKE PROTEIN 1"/>
    <property type="match status" value="1"/>
</dbReference>
<evidence type="ECO:0000313" key="2">
    <source>
        <dbReference type="EMBL" id="CZR51880.1"/>
    </source>
</evidence>
<dbReference type="AlphaFoldDB" id="A0A1L7WGG8"/>